<reference evidence="1 2" key="1">
    <citation type="submission" date="2017-11" db="EMBL/GenBank/DDBJ databases">
        <title>Complete genome sequence of Herbaspirillum rubrisubalbicans DSM 11543.</title>
        <authorList>
            <person name="Chen M."/>
            <person name="An Q."/>
        </authorList>
    </citation>
    <scope>NUCLEOTIDE SEQUENCE [LARGE SCALE GENOMIC DNA]</scope>
    <source>
        <strain evidence="1 2">DSM 11543</strain>
    </source>
</reference>
<proteinExistence type="predicted"/>
<dbReference type="Proteomes" id="UP000269199">
    <property type="component" value="Chromosome"/>
</dbReference>
<organism evidence="1 2">
    <name type="scientific">Herbaspirillum rubrisubalbicans</name>
    <dbReference type="NCBI Taxonomy" id="80842"/>
    <lineage>
        <taxon>Bacteria</taxon>
        <taxon>Pseudomonadati</taxon>
        <taxon>Pseudomonadota</taxon>
        <taxon>Betaproteobacteria</taxon>
        <taxon>Burkholderiales</taxon>
        <taxon>Oxalobacteraceae</taxon>
        <taxon>Herbaspirillum</taxon>
    </lineage>
</organism>
<name>A0AAD0UGH7_9BURK</name>
<evidence type="ECO:0000313" key="1">
    <source>
        <dbReference type="EMBL" id="AYR26604.1"/>
    </source>
</evidence>
<accession>A0AAD0UGH7</accession>
<dbReference type="EMBL" id="CP024996">
    <property type="protein sequence ID" value="AYR26604.1"/>
    <property type="molecule type" value="Genomic_DNA"/>
</dbReference>
<sequence>MIFFDMGASYKKRLSVGFQSPFGETGSAVFSPQGKLHISAMAAAGISKAASHLLASALETGRKALPYLPQ</sequence>
<gene>
    <name evidence="1" type="ORF">RC54_23515</name>
</gene>
<evidence type="ECO:0000313" key="2">
    <source>
        <dbReference type="Proteomes" id="UP000269199"/>
    </source>
</evidence>
<protein>
    <submittedName>
        <fullName evidence="1">Uncharacterized protein</fullName>
    </submittedName>
</protein>
<dbReference type="AlphaFoldDB" id="A0AAD0UGH7"/>